<dbReference type="EMBL" id="CAKAEH010002047">
    <property type="protein sequence ID" value="CAG9540901.1"/>
    <property type="molecule type" value="Genomic_DNA"/>
</dbReference>
<evidence type="ECO:0000256" key="1">
    <source>
        <dbReference type="SAM" id="MobiDB-lite"/>
    </source>
</evidence>
<keyword evidence="3" id="KW-1185">Reference proteome</keyword>
<name>A0A8J2M626_9BILA</name>
<proteinExistence type="predicted"/>
<gene>
    <name evidence="2" type="ORF">CJOHNSTONI_LOCUS10371</name>
</gene>
<comment type="caution">
    <text evidence="2">The sequence shown here is derived from an EMBL/GenBank/DDBJ whole genome shotgun (WGS) entry which is preliminary data.</text>
</comment>
<feature type="region of interest" description="Disordered" evidence="1">
    <location>
        <begin position="20"/>
        <end position="66"/>
    </location>
</feature>
<organism evidence="2 3">
    <name type="scientific">Cercopithifilaria johnstoni</name>
    <dbReference type="NCBI Taxonomy" id="2874296"/>
    <lineage>
        <taxon>Eukaryota</taxon>
        <taxon>Metazoa</taxon>
        <taxon>Ecdysozoa</taxon>
        <taxon>Nematoda</taxon>
        <taxon>Chromadorea</taxon>
        <taxon>Rhabditida</taxon>
        <taxon>Spirurina</taxon>
        <taxon>Spiruromorpha</taxon>
        <taxon>Filarioidea</taxon>
        <taxon>Onchocercidae</taxon>
        <taxon>Cercopithifilaria</taxon>
    </lineage>
</organism>
<dbReference type="AlphaFoldDB" id="A0A8J2M626"/>
<evidence type="ECO:0000313" key="3">
    <source>
        <dbReference type="Proteomes" id="UP000746747"/>
    </source>
</evidence>
<reference evidence="2" key="1">
    <citation type="submission" date="2021-09" db="EMBL/GenBank/DDBJ databases">
        <authorList>
            <consortium name="Pathogen Informatics"/>
        </authorList>
    </citation>
    <scope>NUCLEOTIDE SEQUENCE</scope>
</reference>
<protein>
    <submittedName>
        <fullName evidence="2">Uncharacterized protein</fullName>
    </submittedName>
</protein>
<sequence>MSNDQIDKEKSKVLTARIAFDYDNNNSDDDDDRDNNDDNDNYDVEEAVGRRVAALSCGGDATETTS</sequence>
<evidence type="ECO:0000313" key="2">
    <source>
        <dbReference type="EMBL" id="CAG9540901.1"/>
    </source>
</evidence>
<dbReference type="Proteomes" id="UP000746747">
    <property type="component" value="Unassembled WGS sequence"/>
</dbReference>
<accession>A0A8J2M626</accession>
<feature type="compositionally biased region" description="Acidic residues" evidence="1">
    <location>
        <begin position="26"/>
        <end position="46"/>
    </location>
</feature>